<dbReference type="EMBL" id="BTGU01000098">
    <property type="protein sequence ID" value="GMN60424.1"/>
    <property type="molecule type" value="Genomic_DNA"/>
</dbReference>
<reference evidence="1" key="1">
    <citation type="submission" date="2023-07" db="EMBL/GenBank/DDBJ databases">
        <title>draft genome sequence of fig (Ficus carica).</title>
        <authorList>
            <person name="Takahashi T."/>
            <person name="Nishimura K."/>
        </authorList>
    </citation>
    <scope>NUCLEOTIDE SEQUENCE</scope>
</reference>
<comment type="caution">
    <text evidence="1">The sequence shown here is derived from an EMBL/GenBank/DDBJ whole genome shotgun (WGS) entry which is preliminary data.</text>
</comment>
<evidence type="ECO:0000313" key="1">
    <source>
        <dbReference type="EMBL" id="GMN60424.1"/>
    </source>
</evidence>
<organism evidence="1 2">
    <name type="scientific">Ficus carica</name>
    <name type="common">Common fig</name>
    <dbReference type="NCBI Taxonomy" id="3494"/>
    <lineage>
        <taxon>Eukaryota</taxon>
        <taxon>Viridiplantae</taxon>
        <taxon>Streptophyta</taxon>
        <taxon>Embryophyta</taxon>
        <taxon>Tracheophyta</taxon>
        <taxon>Spermatophyta</taxon>
        <taxon>Magnoliopsida</taxon>
        <taxon>eudicotyledons</taxon>
        <taxon>Gunneridae</taxon>
        <taxon>Pentapetalae</taxon>
        <taxon>rosids</taxon>
        <taxon>fabids</taxon>
        <taxon>Rosales</taxon>
        <taxon>Moraceae</taxon>
        <taxon>Ficeae</taxon>
        <taxon>Ficus</taxon>
    </lineage>
</organism>
<protein>
    <submittedName>
        <fullName evidence="1">Uncharacterized protein</fullName>
    </submittedName>
</protein>
<proteinExistence type="predicted"/>
<sequence length="45" mass="5056">MLSHHAWASPIRRRLASMTCRFAPIWHNLKMISISCSYSANAAAP</sequence>
<dbReference type="AlphaFoldDB" id="A0AA88J1M5"/>
<keyword evidence="2" id="KW-1185">Reference proteome</keyword>
<dbReference type="Proteomes" id="UP001187192">
    <property type="component" value="Unassembled WGS sequence"/>
</dbReference>
<gene>
    <name evidence="1" type="ORF">TIFTF001_029509</name>
</gene>
<name>A0AA88J1M5_FICCA</name>
<accession>A0AA88J1M5</accession>
<evidence type="ECO:0000313" key="2">
    <source>
        <dbReference type="Proteomes" id="UP001187192"/>
    </source>
</evidence>